<dbReference type="Proteomes" id="UP000070620">
    <property type="component" value="Unassembled WGS sequence"/>
</dbReference>
<dbReference type="EMBL" id="LRQV01000118">
    <property type="protein sequence ID" value="KXK59346.1"/>
    <property type="molecule type" value="Genomic_DNA"/>
</dbReference>
<reference evidence="1 2" key="1">
    <citation type="submission" date="2016-01" db="EMBL/GenBank/DDBJ databases">
        <title>Whole genome sequence and analysis of Micromonospora rosaria DSM 803, which can produce antibacterial substance rosamicin.</title>
        <authorList>
            <person name="Yang H."/>
            <person name="He X."/>
            <person name="Zhu D."/>
        </authorList>
    </citation>
    <scope>NUCLEOTIDE SEQUENCE [LARGE SCALE GENOMIC DNA]</scope>
    <source>
        <strain evidence="1 2">DSM 803</strain>
    </source>
</reference>
<dbReference type="AlphaFoldDB" id="A0A136PM19"/>
<protein>
    <submittedName>
        <fullName evidence="1">Uncharacterized protein</fullName>
    </submittedName>
</protein>
<name>A0A136PM19_9ACTN</name>
<sequence>METFVLLPPKGADEDVWGFMVVRDSVLRRYAGAGQGIEERYPHLTFDRTRRYQDAGDDQVQVFGWYDELIDALAEESFAVAARELATSLLTARTNNARHHNYQLADRVLGRSSTT</sequence>
<gene>
    <name evidence="1" type="ORF">AWW66_24700</name>
</gene>
<dbReference type="RefSeq" id="WP_067371005.1">
    <property type="nucleotide sequence ID" value="NZ_JBIUBN010000024.1"/>
</dbReference>
<keyword evidence="2" id="KW-1185">Reference proteome</keyword>
<accession>A0A136PM19</accession>
<evidence type="ECO:0000313" key="1">
    <source>
        <dbReference type="EMBL" id="KXK59346.1"/>
    </source>
</evidence>
<dbReference type="OrthoDB" id="4464809at2"/>
<proteinExistence type="predicted"/>
<evidence type="ECO:0000313" key="2">
    <source>
        <dbReference type="Proteomes" id="UP000070620"/>
    </source>
</evidence>
<comment type="caution">
    <text evidence="1">The sequence shown here is derived from an EMBL/GenBank/DDBJ whole genome shotgun (WGS) entry which is preliminary data.</text>
</comment>
<organism evidence="1 2">
    <name type="scientific">Micromonospora rosaria</name>
    <dbReference type="NCBI Taxonomy" id="47874"/>
    <lineage>
        <taxon>Bacteria</taxon>
        <taxon>Bacillati</taxon>
        <taxon>Actinomycetota</taxon>
        <taxon>Actinomycetes</taxon>
        <taxon>Micromonosporales</taxon>
        <taxon>Micromonosporaceae</taxon>
        <taxon>Micromonospora</taxon>
    </lineage>
</organism>